<accession>A0A917CI85</accession>
<keyword evidence="1" id="KW-0472">Membrane</keyword>
<dbReference type="EMBL" id="BMFO01000002">
    <property type="protein sequence ID" value="GGF89493.1"/>
    <property type="molecule type" value="Genomic_DNA"/>
</dbReference>
<evidence type="ECO:0000313" key="3">
    <source>
        <dbReference type="Proteomes" id="UP000632858"/>
    </source>
</evidence>
<dbReference type="GO" id="GO:0016020">
    <property type="term" value="C:membrane"/>
    <property type="evidence" value="ECO:0007669"/>
    <property type="project" value="GOC"/>
</dbReference>
<dbReference type="Proteomes" id="UP000632858">
    <property type="component" value="Unassembled WGS sequence"/>
</dbReference>
<comment type="caution">
    <text evidence="2">The sequence shown here is derived from an EMBL/GenBank/DDBJ whole genome shotgun (WGS) entry which is preliminary data.</text>
</comment>
<keyword evidence="1" id="KW-0812">Transmembrane</keyword>
<feature type="transmembrane region" description="Helical" evidence="1">
    <location>
        <begin position="23"/>
        <end position="42"/>
    </location>
</feature>
<evidence type="ECO:0000256" key="1">
    <source>
        <dbReference type="SAM" id="Phobius"/>
    </source>
</evidence>
<keyword evidence="1" id="KW-1133">Transmembrane helix</keyword>
<organism evidence="2 3">
    <name type="scientific">Arenimonas maotaiensis</name>
    <dbReference type="NCBI Taxonomy" id="1446479"/>
    <lineage>
        <taxon>Bacteria</taxon>
        <taxon>Pseudomonadati</taxon>
        <taxon>Pseudomonadota</taxon>
        <taxon>Gammaproteobacteria</taxon>
        <taxon>Lysobacterales</taxon>
        <taxon>Lysobacteraceae</taxon>
        <taxon>Arenimonas</taxon>
    </lineage>
</organism>
<sequence>MRRIDELLSNYSNDHRNPANQRMHLVCVPLIVWTVTALAWCIPVPGSWFKPGVWFAVIALLAWSYYWKLSRPLAVGALLGFVAFGFINHAIATRFGMPALLQTAVTVFVLAWIGQFIGHKWEGKRPSFLTDMVYLLIGPLWTLNKLYKKAGIAV</sequence>
<feature type="transmembrane region" description="Helical" evidence="1">
    <location>
        <begin position="99"/>
        <end position="118"/>
    </location>
</feature>
<keyword evidence="3" id="KW-1185">Reference proteome</keyword>
<dbReference type="GO" id="GO:0046521">
    <property type="term" value="P:sphingoid catabolic process"/>
    <property type="evidence" value="ECO:0007669"/>
    <property type="project" value="TreeGrafter"/>
</dbReference>
<dbReference type="AlphaFoldDB" id="A0A917CI85"/>
<protein>
    <submittedName>
        <fullName evidence="2">Membrane protein</fullName>
    </submittedName>
</protein>
<proteinExistence type="predicted"/>
<gene>
    <name evidence="2" type="ORF">GCM10010960_09190</name>
</gene>
<reference evidence="2" key="2">
    <citation type="submission" date="2020-09" db="EMBL/GenBank/DDBJ databases">
        <authorList>
            <person name="Sun Q."/>
            <person name="Zhou Y."/>
        </authorList>
    </citation>
    <scope>NUCLEOTIDE SEQUENCE</scope>
    <source>
        <strain evidence="2">CGMCC 1.12726</strain>
    </source>
</reference>
<dbReference type="PANTHER" id="PTHR28026:SF9">
    <property type="entry name" value="2-HYDROXY-PALMITIC ACID DIOXYGENASE MPO1"/>
    <property type="match status" value="1"/>
</dbReference>
<name>A0A917CI85_9GAMM</name>
<dbReference type="InterPro" id="IPR009305">
    <property type="entry name" value="Mpo1-like"/>
</dbReference>
<feature type="transmembrane region" description="Helical" evidence="1">
    <location>
        <begin position="73"/>
        <end position="93"/>
    </location>
</feature>
<evidence type="ECO:0000313" key="2">
    <source>
        <dbReference type="EMBL" id="GGF89493.1"/>
    </source>
</evidence>
<dbReference type="Pfam" id="PF06127">
    <property type="entry name" value="Mpo1-like"/>
    <property type="match status" value="1"/>
</dbReference>
<dbReference type="RefSeq" id="WP_188448287.1">
    <property type="nucleotide sequence ID" value="NZ_BMFO01000002.1"/>
</dbReference>
<dbReference type="PANTHER" id="PTHR28026">
    <property type="entry name" value="DUF962 DOMAIN PROTEIN (AFU_ORTHOLOGUE AFUA_8G05310)"/>
    <property type="match status" value="1"/>
</dbReference>
<reference evidence="2" key="1">
    <citation type="journal article" date="2014" name="Int. J. Syst. Evol. Microbiol.">
        <title>Complete genome sequence of Corynebacterium casei LMG S-19264T (=DSM 44701T), isolated from a smear-ripened cheese.</title>
        <authorList>
            <consortium name="US DOE Joint Genome Institute (JGI-PGF)"/>
            <person name="Walter F."/>
            <person name="Albersmeier A."/>
            <person name="Kalinowski J."/>
            <person name="Ruckert C."/>
        </authorList>
    </citation>
    <scope>NUCLEOTIDE SEQUENCE</scope>
    <source>
        <strain evidence="2">CGMCC 1.12726</strain>
    </source>
</reference>